<comment type="caution">
    <text evidence="1">The sequence shown here is derived from an EMBL/GenBank/DDBJ whole genome shotgun (WGS) entry which is preliminary data.</text>
</comment>
<evidence type="ECO:0000313" key="2">
    <source>
        <dbReference type="Proteomes" id="UP000887159"/>
    </source>
</evidence>
<reference evidence="1" key="1">
    <citation type="submission" date="2020-08" db="EMBL/GenBank/DDBJ databases">
        <title>Multicomponent nature underlies the extraordinary mechanical properties of spider dragline silk.</title>
        <authorList>
            <person name="Kono N."/>
            <person name="Nakamura H."/>
            <person name="Mori M."/>
            <person name="Yoshida Y."/>
            <person name="Ohtoshi R."/>
            <person name="Malay A.D."/>
            <person name="Moran D.A.P."/>
            <person name="Tomita M."/>
            <person name="Numata K."/>
            <person name="Arakawa K."/>
        </authorList>
    </citation>
    <scope>NUCLEOTIDE SEQUENCE</scope>
</reference>
<name>A0A8X6SL26_TRICX</name>
<gene>
    <name evidence="1" type="ORF">TNCV_1283211</name>
</gene>
<evidence type="ECO:0000313" key="1">
    <source>
        <dbReference type="EMBL" id="GFY15674.1"/>
    </source>
</evidence>
<dbReference type="EMBL" id="BMAU01021335">
    <property type="protein sequence ID" value="GFY15674.1"/>
    <property type="molecule type" value="Genomic_DNA"/>
</dbReference>
<dbReference type="AlphaFoldDB" id="A0A8X6SL26"/>
<sequence length="111" mass="12472">MFSRKTTVKFSFLLERHLLDIVLQDALCPRGQKNGNQNLLFIARATINTSSVLCQFDADTLVHHISINGVKQDLFSENISSVFKVTGLKNGSNKVTIATAHYPESEVYRLF</sequence>
<organism evidence="1 2">
    <name type="scientific">Trichonephila clavipes</name>
    <name type="common">Golden silk orbweaver</name>
    <name type="synonym">Nephila clavipes</name>
    <dbReference type="NCBI Taxonomy" id="2585209"/>
    <lineage>
        <taxon>Eukaryota</taxon>
        <taxon>Metazoa</taxon>
        <taxon>Ecdysozoa</taxon>
        <taxon>Arthropoda</taxon>
        <taxon>Chelicerata</taxon>
        <taxon>Arachnida</taxon>
        <taxon>Araneae</taxon>
        <taxon>Araneomorphae</taxon>
        <taxon>Entelegynae</taxon>
        <taxon>Araneoidea</taxon>
        <taxon>Nephilidae</taxon>
        <taxon>Trichonephila</taxon>
    </lineage>
</organism>
<proteinExistence type="predicted"/>
<protein>
    <submittedName>
        <fullName evidence="1">Uncharacterized protein</fullName>
    </submittedName>
</protein>
<keyword evidence="2" id="KW-1185">Reference proteome</keyword>
<accession>A0A8X6SL26</accession>
<dbReference type="Proteomes" id="UP000887159">
    <property type="component" value="Unassembled WGS sequence"/>
</dbReference>